<feature type="region of interest" description="Disordered" evidence="1">
    <location>
        <begin position="438"/>
        <end position="519"/>
    </location>
</feature>
<accession>A0A9N8H5I2</accession>
<keyword evidence="3" id="KW-1185">Reference proteome</keyword>
<name>A0A9N8H5I2_9STRA</name>
<dbReference type="EMBL" id="CAICTM010000114">
    <property type="protein sequence ID" value="CAB9501671.1"/>
    <property type="molecule type" value="Genomic_DNA"/>
</dbReference>
<feature type="compositionally biased region" description="Polar residues" evidence="1">
    <location>
        <begin position="10"/>
        <end position="19"/>
    </location>
</feature>
<sequence>MNPTGDGEPQSGTTDSGIQWTRVPHEESLSTQSPSATTGTPTSATTTGTPSGVPAQPAQRVPVTSCHKTTTGTPSSVKICYPEVVLEEETFETSDSSEPWNGGSLFDSETASQFLGLLGAENPEASNTYEIPLSFGPEQDSAKEVRIEFTLYQLDEDASSKFFAVINEEEVDFGDMNPTVEGEPLYGTTNSGIEWTRVTPQEGLNVNDGSQLDKMHTVTMSIPSSLIEEASPTSLTLGFVVELLMPSSQENYGIDDLNITSFYTCAKTSVPSASVTSTPSTSTLPPTLSTLLPTIPSPSPTKKCEVIISAIVGNESFEIEPVGVTAIDGIQVDFDFFQTLTESQVSWLALLYTNSSGVEACGTAENPQYGSNALSYSTVCDGDYASVDVYFHGDFASGEAAVAPALCEGLTTSDTFQTVAFTVQIPCDKACIESTAPNTPIPIESDPTPSPVTGAPTLLTSNPSSPPSWIETGSVKETNVPSTSPSWIARTTVRETDVPSSAPTAPRTPSPTPGVSIQA</sequence>
<proteinExistence type="predicted"/>
<evidence type="ECO:0000313" key="3">
    <source>
        <dbReference type="Proteomes" id="UP001153069"/>
    </source>
</evidence>
<gene>
    <name evidence="2" type="ORF">SEMRO_115_G056640.1</name>
</gene>
<reference evidence="2" key="1">
    <citation type="submission" date="2020-06" db="EMBL/GenBank/DDBJ databases">
        <authorList>
            <consortium name="Plant Systems Biology data submission"/>
        </authorList>
    </citation>
    <scope>NUCLEOTIDE SEQUENCE</scope>
    <source>
        <strain evidence="2">D6</strain>
    </source>
</reference>
<comment type="caution">
    <text evidence="2">The sequence shown here is derived from an EMBL/GenBank/DDBJ whole genome shotgun (WGS) entry which is preliminary data.</text>
</comment>
<dbReference type="Proteomes" id="UP001153069">
    <property type="component" value="Unassembled WGS sequence"/>
</dbReference>
<evidence type="ECO:0000256" key="1">
    <source>
        <dbReference type="SAM" id="MobiDB-lite"/>
    </source>
</evidence>
<feature type="compositionally biased region" description="Polar residues" evidence="1">
    <location>
        <begin position="475"/>
        <end position="486"/>
    </location>
</feature>
<dbReference type="AlphaFoldDB" id="A0A9N8H5I2"/>
<feature type="compositionally biased region" description="Low complexity" evidence="1">
    <location>
        <begin position="30"/>
        <end position="52"/>
    </location>
</feature>
<organism evidence="2 3">
    <name type="scientific">Seminavis robusta</name>
    <dbReference type="NCBI Taxonomy" id="568900"/>
    <lineage>
        <taxon>Eukaryota</taxon>
        <taxon>Sar</taxon>
        <taxon>Stramenopiles</taxon>
        <taxon>Ochrophyta</taxon>
        <taxon>Bacillariophyta</taxon>
        <taxon>Bacillariophyceae</taxon>
        <taxon>Bacillariophycidae</taxon>
        <taxon>Naviculales</taxon>
        <taxon>Naviculaceae</taxon>
        <taxon>Seminavis</taxon>
    </lineage>
</organism>
<feature type="region of interest" description="Disordered" evidence="1">
    <location>
        <begin position="1"/>
        <end position="74"/>
    </location>
</feature>
<evidence type="ECO:0000313" key="2">
    <source>
        <dbReference type="EMBL" id="CAB9501671.1"/>
    </source>
</evidence>
<protein>
    <submittedName>
        <fullName evidence="2">Uncharacterized protein</fullName>
    </submittedName>
</protein>